<dbReference type="InterPro" id="IPR029063">
    <property type="entry name" value="SAM-dependent_MTases_sf"/>
</dbReference>
<sequence>MPERRRALERLAARIVARTGLYYYADKMDLLDMILARRMEACCCVRPMDYLSLLSDPREGAAEWRALESAVTIGETFFFRYAEQFHALETTILPDLLRRLRPLRTLRIWSVGCANGAEPYSLAILLRRLLKERGEQDWTIEILGTDISTQALERARAAEYGAWSLRDIGRAERTLWFHPSATGRHWMLRPEYRRMVRFEYGNIMDLPHGGGPAGPFDLILCRNVLIYFETAQALDLVHHLSDRLSPRGWLLLGHSDPIADGGGFLDTVAFPGTLAFRARDSRAGPPPPPARRASAGRGAGPIPTPAGVRRPAGGRRKTVAPPADPGGAAAHVRALADGGAVEAALALCRAAIQERPLDAELHFLSGVLSAGLNDRAGAEDGFRRAVYLCRDHVMAHVHLAHLLHDGGRADEACRIMRQARVLAGRLAPDRLLPEGGGLTAGGLLRLIGEDGTDDISDLSPTGESDRARPDDRRLLMRGVS</sequence>
<dbReference type="EC" id="2.1.1.80" evidence="2"/>
<dbReference type="Gene3D" id="1.10.155.10">
    <property type="entry name" value="Chemotaxis receptor methyltransferase CheR, N-terminal domain"/>
    <property type="match status" value="1"/>
</dbReference>
<dbReference type="RefSeq" id="WP_183119064.1">
    <property type="nucleotide sequence ID" value="NZ_JABEQF010000005.1"/>
</dbReference>
<evidence type="ECO:0000313" key="9">
    <source>
        <dbReference type="Proteomes" id="UP000555756"/>
    </source>
</evidence>
<dbReference type="Gene3D" id="1.25.40.10">
    <property type="entry name" value="Tetratricopeptide repeat domain"/>
    <property type="match status" value="1"/>
</dbReference>
<reference evidence="8 9" key="1">
    <citation type="submission" date="2020-04" db="EMBL/GenBank/DDBJ databases">
        <title>Description of novel Gluconacetobacter.</title>
        <authorList>
            <person name="Sombolestani A."/>
        </authorList>
    </citation>
    <scope>NUCLEOTIDE SEQUENCE [LARGE SCALE GENOMIC DNA]</scope>
    <source>
        <strain evidence="8 9">LMG 21311</strain>
    </source>
</reference>
<feature type="domain" description="CheR-type methyltransferase" evidence="7">
    <location>
        <begin position="1"/>
        <end position="258"/>
    </location>
</feature>
<dbReference type="InterPro" id="IPR050903">
    <property type="entry name" value="Bact_Chemotaxis_MeTrfase"/>
</dbReference>
<evidence type="ECO:0000259" key="7">
    <source>
        <dbReference type="PROSITE" id="PS50123"/>
    </source>
</evidence>
<dbReference type="PANTHER" id="PTHR24422">
    <property type="entry name" value="CHEMOTAXIS PROTEIN METHYLTRANSFERASE"/>
    <property type="match status" value="1"/>
</dbReference>
<dbReference type="GO" id="GO:0008983">
    <property type="term" value="F:protein-glutamate O-methyltransferase activity"/>
    <property type="evidence" value="ECO:0007669"/>
    <property type="project" value="UniProtKB-EC"/>
</dbReference>
<keyword evidence="4 8" id="KW-0808">Transferase</keyword>
<feature type="region of interest" description="Disordered" evidence="6">
    <location>
        <begin position="277"/>
        <end position="327"/>
    </location>
</feature>
<evidence type="ECO:0000256" key="3">
    <source>
        <dbReference type="ARBA" id="ARBA00022603"/>
    </source>
</evidence>
<comment type="catalytic activity">
    <reaction evidence="1">
        <text>L-glutamyl-[protein] + S-adenosyl-L-methionine = [protein]-L-glutamate 5-O-methyl ester + S-adenosyl-L-homocysteine</text>
        <dbReference type="Rhea" id="RHEA:24452"/>
        <dbReference type="Rhea" id="RHEA-COMP:10208"/>
        <dbReference type="Rhea" id="RHEA-COMP:10311"/>
        <dbReference type="ChEBI" id="CHEBI:29973"/>
        <dbReference type="ChEBI" id="CHEBI:57856"/>
        <dbReference type="ChEBI" id="CHEBI:59789"/>
        <dbReference type="ChEBI" id="CHEBI:82795"/>
        <dbReference type="EC" id="2.1.1.80"/>
    </reaction>
</comment>
<dbReference type="Proteomes" id="UP000555756">
    <property type="component" value="Unassembled WGS sequence"/>
</dbReference>
<gene>
    <name evidence="8" type="ORF">HLH34_07875</name>
</gene>
<dbReference type="Gene3D" id="3.40.50.150">
    <property type="entry name" value="Vaccinia Virus protein VP39"/>
    <property type="match status" value="1"/>
</dbReference>
<dbReference type="InterPro" id="IPR022642">
    <property type="entry name" value="CheR_C"/>
</dbReference>
<dbReference type="Pfam" id="PF01739">
    <property type="entry name" value="CheR"/>
    <property type="match status" value="1"/>
</dbReference>
<keyword evidence="5" id="KW-0949">S-adenosyl-L-methionine</keyword>
<keyword evidence="3 8" id="KW-0489">Methyltransferase</keyword>
<name>A0A7W4PDN7_9PROT</name>
<dbReference type="CDD" id="cd02440">
    <property type="entry name" value="AdoMet_MTases"/>
    <property type="match status" value="1"/>
</dbReference>
<dbReference type="SUPFAM" id="SSF47757">
    <property type="entry name" value="Chemotaxis receptor methyltransferase CheR, N-terminal domain"/>
    <property type="match status" value="1"/>
</dbReference>
<organism evidence="8 9">
    <name type="scientific">Gluconacetobacter azotocaptans</name>
    <dbReference type="NCBI Taxonomy" id="142834"/>
    <lineage>
        <taxon>Bacteria</taxon>
        <taxon>Pseudomonadati</taxon>
        <taxon>Pseudomonadota</taxon>
        <taxon>Alphaproteobacteria</taxon>
        <taxon>Acetobacterales</taxon>
        <taxon>Acetobacteraceae</taxon>
        <taxon>Gluconacetobacter</taxon>
    </lineage>
</organism>
<proteinExistence type="predicted"/>
<dbReference type="InterPro" id="IPR036804">
    <property type="entry name" value="CheR_N_sf"/>
</dbReference>
<evidence type="ECO:0000256" key="6">
    <source>
        <dbReference type="SAM" id="MobiDB-lite"/>
    </source>
</evidence>
<dbReference type="PROSITE" id="PS50123">
    <property type="entry name" value="CHER"/>
    <property type="match status" value="1"/>
</dbReference>
<dbReference type="EMBL" id="JABEQF010000005">
    <property type="protein sequence ID" value="MBB2189885.1"/>
    <property type="molecule type" value="Genomic_DNA"/>
</dbReference>
<evidence type="ECO:0000256" key="5">
    <source>
        <dbReference type="ARBA" id="ARBA00022691"/>
    </source>
</evidence>
<dbReference type="InterPro" id="IPR000780">
    <property type="entry name" value="CheR_MeTrfase"/>
</dbReference>
<evidence type="ECO:0000256" key="4">
    <source>
        <dbReference type="ARBA" id="ARBA00022679"/>
    </source>
</evidence>
<dbReference type="SMART" id="SM00138">
    <property type="entry name" value="MeTrc"/>
    <property type="match status" value="1"/>
</dbReference>
<dbReference type="PANTHER" id="PTHR24422:SF19">
    <property type="entry name" value="CHEMOTAXIS PROTEIN METHYLTRANSFERASE"/>
    <property type="match status" value="1"/>
</dbReference>
<dbReference type="PRINTS" id="PR00996">
    <property type="entry name" value="CHERMTFRASE"/>
</dbReference>
<evidence type="ECO:0000256" key="2">
    <source>
        <dbReference type="ARBA" id="ARBA00012534"/>
    </source>
</evidence>
<accession>A0A7W4PDN7</accession>
<keyword evidence="9" id="KW-1185">Reference proteome</keyword>
<dbReference type="AlphaFoldDB" id="A0A7W4PDN7"/>
<feature type="compositionally biased region" description="Basic and acidic residues" evidence="6">
    <location>
        <begin position="463"/>
        <end position="474"/>
    </location>
</feature>
<dbReference type="InterPro" id="IPR011990">
    <property type="entry name" value="TPR-like_helical_dom_sf"/>
</dbReference>
<dbReference type="SUPFAM" id="SSF53335">
    <property type="entry name" value="S-adenosyl-L-methionine-dependent methyltransferases"/>
    <property type="match status" value="1"/>
</dbReference>
<dbReference type="GO" id="GO:0032259">
    <property type="term" value="P:methylation"/>
    <property type="evidence" value="ECO:0007669"/>
    <property type="project" value="UniProtKB-KW"/>
</dbReference>
<evidence type="ECO:0000313" key="8">
    <source>
        <dbReference type="EMBL" id="MBB2189885.1"/>
    </source>
</evidence>
<feature type="region of interest" description="Disordered" evidence="6">
    <location>
        <begin position="454"/>
        <end position="480"/>
    </location>
</feature>
<comment type="caution">
    <text evidence="8">The sequence shown here is derived from an EMBL/GenBank/DDBJ whole genome shotgun (WGS) entry which is preliminary data.</text>
</comment>
<dbReference type="SUPFAM" id="SSF48452">
    <property type="entry name" value="TPR-like"/>
    <property type="match status" value="1"/>
</dbReference>
<protein>
    <recommendedName>
        <fullName evidence="2">protein-glutamate O-methyltransferase</fullName>
        <ecNumber evidence="2">2.1.1.80</ecNumber>
    </recommendedName>
</protein>
<evidence type="ECO:0000256" key="1">
    <source>
        <dbReference type="ARBA" id="ARBA00001541"/>
    </source>
</evidence>